<organism evidence="1 2">
    <name type="scientific">Kozakia baliensis</name>
    <dbReference type="NCBI Taxonomy" id="153496"/>
    <lineage>
        <taxon>Bacteria</taxon>
        <taxon>Pseudomonadati</taxon>
        <taxon>Pseudomonadota</taxon>
        <taxon>Alphaproteobacteria</taxon>
        <taxon>Acetobacterales</taxon>
        <taxon>Acetobacteraceae</taxon>
        <taxon>Kozakia</taxon>
    </lineage>
</organism>
<gene>
    <name evidence="1" type="ORF">A0U89_12530</name>
</gene>
<dbReference type="KEGG" id="kba:A0U89_12530"/>
<dbReference type="OrthoDB" id="7283421at2"/>
<reference evidence="1 2" key="1">
    <citation type="journal article" date="2016" name="Microb. Cell Fact.">
        <title>Dissection of exopolysaccharide biosynthesis in Kozakia baliensis.</title>
        <authorList>
            <person name="Brandt J.U."/>
            <person name="Jakob F."/>
            <person name="Behr J."/>
            <person name="Geissler A.J."/>
            <person name="Vogel R.F."/>
        </authorList>
    </citation>
    <scope>NUCLEOTIDE SEQUENCE [LARGE SCALE GENOMIC DNA]</scope>
    <source>
        <strain evidence="1 2">DSM 14400</strain>
    </source>
</reference>
<dbReference type="STRING" id="153496.A0U89_12530"/>
<dbReference type="Proteomes" id="UP000179145">
    <property type="component" value="Chromosome"/>
</dbReference>
<dbReference type="RefSeq" id="WP_070403361.1">
    <property type="nucleotide sequence ID" value="NZ_BJVW01000011.1"/>
</dbReference>
<dbReference type="AlphaFoldDB" id="A0A1D8UW22"/>
<sequence length="203" mass="23188">MSIEYAGARYWLLDFFGDIVEHDLMRDRLHSAKPTPGQYPGIFFYAQDIDSAPFDVDLRKAVSLPVPLPPLRAISIPGQAHIIALQRRDGDQRYMRSIHNGHLDFMATTPDQWEYFLPLSEQMLHSFAILGQEKICAISHEDGRALPPLELIWHHRGRIGEYEFSLGDNIQTLEEVSSLPAGQEAPLELKTDSESLRLKLRRL</sequence>
<accession>A0A1D8UW22</accession>
<evidence type="ECO:0000313" key="1">
    <source>
        <dbReference type="EMBL" id="AOX17829.1"/>
    </source>
</evidence>
<proteinExistence type="predicted"/>
<name>A0A1D8UW22_9PROT</name>
<protein>
    <submittedName>
        <fullName evidence="1">Uncharacterized protein</fullName>
    </submittedName>
</protein>
<dbReference type="EMBL" id="CP014674">
    <property type="protein sequence ID" value="AOX17829.1"/>
    <property type="molecule type" value="Genomic_DNA"/>
</dbReference>
<keyword evidence="2" id="KW-1185">Reference proteome</keyword>
<evidence type="ECO:0000313" key="2">
    <source>
        <dbReference type="Proteomes" id="UP000179145"/>
    </source>
</evidence>